<gene>
    <name evidence="2" type="ORF">DB32_005761</name>
</gene>
<feature type="compositionally biased region" description="Low complexity" evidence="1">
    <location>
        <begin position="63"/>
        <end position="86"/>
    </location>
</feature>
<keyword evidence="3" id="KW-1185">Reference proteome</keyword>
<organism evidence="2 3">
    <name type="scientific">Sandaracinus amylolyticus</name>
    <dbReference type="NCBI Taxonomy" id="927083"/>
    <lineage>
        <taxon>Bacteria</taxon>
        <taxon>Pseudomonadati</taxon>
        <taxon>Myxococcota</taxon>
        <taxon>Polyangia</taxon>
        <taxon>Polyangiales</taxon>
        <taxon>Sandaracinaceae</taxon>
        <taxon>Sandaracinus</taxon>
    </lineage>
</organism>
<feature type="region of interest" description="Disordered" evidence="1">
    <location>
        <begin position="15"/>
        <end position="109"/>
    </location>
</feature>
<dbReference type="Proteomes" id="UP000034883">
    <property type="component" value="Chromosome"/>
</dbReference>
<evidence type="ECO:0000256" key="1">
    <source>
        <dbReference type="SAM" id="MobiDB-lite"/>
    </source>
</evidence>
<feature type="compositionally biased region" description="Pro residues" evidence="1">
    <location>
        <begin position="87"/>
        <end position="105"/>
    </location>
</feature>
<feature type="compositionally biased region" description="Low complexity" evidence="1">
    <location>
        <begin position="45"/>
        <end position="57"/>
    </location>
</feature>
<evidence type="ECO:0000313" key="2">
    <source>
        <dbReference type="EMBL" id="AKF08612.1"/>
    </source>
</evidence>
<accession>A0A0F6W6C5</accession>
<reference evidence="2 3" key="1">
    <citation type="submission" date="2015-03" db="EMBL/GenBank/DDBJ databases">
        <title>Genome assembly of Sandaracinus amylolyticus DSM 53668.</title>
        <authorList>
            <person name="Sharma G."/>
            <person name="Subramanian S."/>
        </authorList>
    </citation>
    <scope>NUCLEOTIDE SEQUENCE [LARGE SCALE GENOMIC DNA]</scope>
    <source>
        <strain evidence="2 3">DSM 53668</strain>
    </source>
</reference>
<dbReference type="KEGG" id="samy:DB32_005761"/>
<sequence length="227" mass="23340">MAVIALATGLGLARWGTYGRHGSDGTETETAVAPATEPEPEPELATDTAASAPTTETAETEPTEPTALLEPTEAPDVVAPSEAEAVAPPPEPPSTPPSPTTPARPSPASALQLVRGRVAYLRCDGVPQRRGPVPCPRDEALEAAAWNAIATVTSCAELPAAEGEADIVIDFDGGETEISARDRFATDVVRLDGARVAACVAPALGAVPQTMGASRLVVSFRFALRAR</sequence>
<evidence type="ECO:0000313" key="3">
    <source>
        <dbReference type="Proteomes" id="UP000034883"/>
    </source>
</evidence>
<protein>
    <submittedName>
        <fullName evidence="2">Uncharacterized protein</fullName>
    </submittedName>
</protein>
<name>A0A0F6W6C5_9BACT</name>
<dbReference type="EMBL" id="CP011125">
    <property type="protein sequence ID" value="AKF08612.1"/>
    <property type="molecule type" value="Genomic_DNA"/>
</dbReference>
<dbReference type="AlphaFoldDB" id="A0A0F6W6C5"/>
<proteinExistence type="predicted"/>